<accession>A0A1Z5JL49</accession>
<feature type="domain" description="RING-type" evidence="7">
    <location>
        <begin position="157"/>
        <end position="201"/>
    </location>
</feature>
<dbReference type="GO" id="GO:0016567">
    <property type="term" value="P:protein ubiquitination"/>
    <property type="evidence" value="ECO:0007669"/>
    <property type="project" value="TreeGrafter"/>
</dbReference>
<keyword evidence="6" id="KW-1133">Transmembrane helix</keyword>
<dbReference type="PROSITE" id="PS50089">
    <property type="entry name" value="ZF_RING_2"/>
    <property type="match status" value="1"/>
</dbReference>
<dbReference type="AlphaFoldDB" id="A0A1Z5JL49"/>
<evidence type="ECO:0000259" key="7">
    <source>
        <dbReference type="PROSITE" id="PS50089"/>
    </source>
</evidence>
<dbReference type="SMART" id="SM00184">
    <property type="entry name" value="RING"/>
    <property type="match status" value="1"/>
</dbReference>
<keyword evidence="9" id="KW-1185">Reference proteome</keyword>
<organism evidence="8 9">
    <name type="scientific">Fistulifera solaris</name>
    <name type="common">Oleaginous diatom</name>
    <dbReference type="NCBI Taxonomy" id="1519565"/>
    <lineage>
        <taxon>Eukaryota</taxon>
        <taxon>Sar</taxon>
        <taxon>Stramenopiles</taxon>
        <taxon>Ochrophyta</taxon>
        <taxon>Bacillariophyta</taxon>
        <taxon>Bacillariophyceae</taxon>
        <taxon>Bacillariophycidae</taxon>
        <taxon>Naviculales</taxon>
        <taxon>Naviculaceae</taxon>
        <taxon>Fistulifera</taxon>
    </lineage>
</organism>
<keyword evidence="6" id="KW-0812">Transmembrane</keyword>
<dbReference type="Proteomes" id="UP000198406">
    <property type="component" value="Unassembled WGS sequence"/>
</dbReference>
<dbReference type="GO" id="GO:0061630">
    <property type="term" value="F:ubiquitin protein ligase activity"/>
    <property type="evidence" value="ECO:0007669"/>
    <property type="project" value="TreeGrafter"/>
</dbReference>
<feature type="compositionally biased region" description="Low complexity" evidence="5">
    <location>
        <begin position="244"/>
        <end position="263"/>
    </location>
</feature>
<comment type="caution">
    <text evidence="8">The sequence shown here is derived from an EMBL/GenBank/DDBJ whole genome shotgun (WGS) entry which is preliminary data.</text>
</comment>
<evidence type="ECO:0000256" key="2">
    <source>
        <dbReference type="ARBA" id="ARBA00022771"/>
    </source>
</evidence>
<name>A0A1Z5JL49_FISSO</name>
<dbReference type="InterPro" id="IPR001841">
    <property type="entry name" value="Znf_RING"/>
</dbReference>
<dbReference type="EMBL" id="BDSP01000080">
    <property type="protein sequence ID" value="GAX14491.1"/>
    <property type="molecule type" value="Genomic_DNA"/>
</dbReference>
<evidence type="ECO:0000313" key="9">
    <source>
        <dbReference type="Proteomes" id="UP000198406"/>
    </source>
</evidence>
<keyword evidence="3" id="KW-0862">Zinc</keyword>
<dbReference type="InterPro" id="IPR013083">
    <property type="entry name" value="Znf_RING/FYVE/PHD"/>
</dbReference>
<feature type="compositionally biased region" description="Basic and acidic residues" evidence="5">
    <location>
        <begin position="266"/>
        <end position="275"/>
    </location>
</feature>
<protein>
    <recommendedName>
        <fullName evidence="7">RING-type domain-containing protein</fullName>
    </recommendedName>
</protein>
<evidence type="ECO:0000313" key="8">
    <source>
        <dbReference type="EMBL" id="GAX14491.1"/>
    </source>
</evidence>
<dbReference type="PANTHER" id="PTHR45969">
    <property type="entry name" value="RING ZINC FINGER PROTEIN-RELATED"/>
    <property type="match status" value="1"/>
</dbReference>
<keyword evidence="2 4" id="KW-0863">Zinc-finger</keyword>
<dbReference type="Pfam" id="PF13639">
    <property type="entry name" value="zf-RING_2"/>
    <property type="match status" value="1"/>
</dbReference>
<dbReference type="SUPFAM" id="SSF57850">
    <property type="entry name" value="RING/U-box"/>
    <property type="match status" value="1"/>
</dbReference>
<keyword evidence="6" id="KW-0472">Membrane</keyword>
<evidence type="ECO:0000256" key="4">
    <source>
        <dbReference type="PROSITE-ProRule" id="PRU00175"/>
    </source>
</evidence>
<evidence type="ECO:0000256" key="5">
    <source>
        <dbReference type="SAM" id="MobiDB-lite"/>
    </source>
</evidence>
<proteinExistence type="predicted"/>
<sequence>MNSLDILAATFFVVAGAWLIIALVYSYFVIIFLRLRARGELNSIYEEDFGRVYLCGSTRFYISFGGIFRRYIRHIQPEPSPGEQVIQSVKFMTRAERREAMEILLYDSVDKGFSRVENKLEQALPTDGDLELGQASSASNDYLDANPDTTSSQEPVCSICLGEYESDDDILRSKTCPHEFHKECVMDWLQRQINTECPCCRSPMVDEQDVWATVKRQRKFKKKVSRHEVISKVLRKRSDLSDTGRNNTSDGNDSNSSSESTVPESPPRRDLRIESSDASQDLPEP</sequence>
<evidence type="ECO:0000256" key="3">
    <source>
        <dbReference type="ARBA" id="ARBA00022833"/>
    </source>
</evidence>
<dbReference type="OrthoDB" id="8062037at2759"/>
<keyword evidence="1" id="KW-0479">Metal-binding</keyword>
<dbReference type="PANTHER" id="PTHR45969:SF69">
    <property type="entry name" value="FINGER DOMAIN PROTEIN, PUTATIVE (AFU_ORTHOLOGUE AFUA_3G12190)-RELATED"/>
    <property type="match status" value="1"/>
</dbReference>
<feature type="region of interest" description="Disordered" evidence="5">
    <location>
        <begin position="235"/>
        <end position="285"/>
    </location>
</feature>
<evidence type="ECO:0000256" key="1">
    <source>
        <dbReference type="ARBA" id="ARBA00022723"/>
    </source>
</evidence>
<dbReference type="GO" id="GO:0008270">
    <property type="term" value="F:zinc ion binding"/>
    <property type="evidence" value="ECO:0007669"/>
    <property type="project" value="UniProtKB-KW"/>
</dbReference>
<dbReference type="Gene3D" id="3.30.40.10">
    <property type="entry name" value="Zinc/RING finger domain, C3HC4 (zinc finger)"/>
    <property type="match status" value="1"/>
</dbReference>
<dbReference type="InParanoid" id="A0A1Z5JL49"/>
<reference evidence="8 9" key="1">
    <citation type="journal article" date="2015" name="Plant Cell">
        <title>Oil accumulation by the oleaginous diatom Fistulifera solaris as revealed by the genome and transcriptome.</title>
        <authorList>
            <person name="Tanaka T."/>
            <person name="Maeda Y."/>
            <person name="Veluchamy A."/>
            <person name="Tanaka M."/>
            <person name="Abida H."/>
            <person name="Marechal E."/>
            <person name="Bowler C."/>
            <person name="Muto M."/>
            <person name="Sunaga Y."/>
            <person name="Tanaka M."/>
            <person name="Yoshino T."/>
            <person name="Taniguchi T."/>
            <person name="Fukuda Y."/>
            <person name="Nemoto M."/>
            <person name="Matsumoto M."/>
            <person name="Wong P.S."/>
            <person name="Aburatani S."/>
            <person name="Fujibuchi W."/>
        </authorList>
    </citation>
    <scope>NUCLEOTIDE SEQUENCE [LARGE SCALE GENOMIC DNA]</scope>
    <source>
        <strain evidence="8 9">JPCC DA0580</strain>
    </source>
</reference>
<evidence type="ECO:0000256" key="6">
    <source>
        <dbReference type="SAM" id="Phobius"/>
    </source>
</evidence>
<gene>
    <name evidence="8" type="ORF">FisN_11Hu048</name>
</gene>
<feature type="transmembrane region" description="Helical" evidence="6">
    <location>
        <begin position="6"/>
        <end position="33"/>
    </location>
</feature>